<comment type="caution">
    <text evidence="1">The sequence shown here is derived from an EMBL/GenBank/DDBJ whole genome shotgun (WGS) entry which is preliminary data.</text>
</comment>
<dbReference type="Gene3D" id="3.10.450.50">
    <property type="match status" value="1"/>
</dbReference>
<evidence type="ECO:0000313" key="1">
    <source>
        <dbReference type="EMBL" id="MBD3664285.1"/>
    </source>
</evidence>
<sequence length="149" mass="16787">MRQVNGQTAQQIAEVSLEITGKALLSDDFATFAACFHLPHSIETPDHKRVLNTPEDLRSMFDAVAEDYRRKRVTELVRYCEVAAFESETRIKATYMSHMLAGDQRVHDPFPIFSVLEFIDGRWQCVSSQYAVDTNTTVGRAIAASAQDD</sequence>
<proteinExistence type="predicted"/>
<dbReference type="SUPFAM" id="SSF54427">
    <property type="entry name" value="NTF2-like"/>
    <property type="match status" value="1"/>
</dbReference>
<keyword evidence="2" id="KW-1185">Reference proteome</keyword>
<organism evidence="1 2">
    <name type="scientific">Sulfitobacter aestuariivivens</name>
    <dbReference type="NCBI Taxonomy" id="2766981"/>
    <lineage>
        <taxon>Bacteria</taxon>
        <taxon>Pseudomonadati</taxon>
        <taxon>Pseudomonadota</taxon>
        <taxon>Alphaproteobacteria</taxon>
        <taxon>Rhodobacterales</taxon>
        <taxon>Roseobacteraceae</taxon>
        <taxon>Sulfitobacter</taxon>
    </lineage>
</organism>
<accession>A0A927HGI5</accession>
<reference evidence="1" key="1">
    <citation type="submission" date="2020-08" db="EMBL/GenBank/DDBJ databases">
        <title>Sulfitobacter aestuariivivens sp. nov., isolated from a tidal flat.</title>
        <authorList>
            <person name="Park S."/>
            <person name="Yoon J.-H."/>
        </authorList>
    </citation>
    <scope>NUCLEOTIDE SEQUENCE</scope>
    <source>
        <strain evidence="1">TSTF-M16</strain>
    </source>
</reference>
<dbReference type="InterPro" id="IPR032710">
    <property type="entry name" value="NTF2-like_dom_sf"/>
</dbReference>
<name>A0A927HGI5_9RHOB</name>
<dbReference type="EMBL" id="JACTAG010000002">
    <property type="protein sequence ID" value="MBD3664285.1"/>
    <property type="molecule type" value="Genomic_DNA"/>
</dbReference>
<dbReference type="RefSeq" id="WP_191075326.1">
    <property type="nucleotide sequence ID" value="NZ_JACTAG010000002.1"/>
</dbReference>
<evidence type="ECO:0000313" key="2">
    <source>
        <dbReference type="Proteomes" id="UP000635142"/>
    </source>
</evidence>
<dbReference type="Proteomes" id="UP000635142">
    <property type="component" value="Unassembled WGS sequence"/>
</dbReference>
<gene>
    <name evidence="1" type="ORF">H9Q16_10160</name>
</gene>
<dbReference type="AlphaFoldDB" id="A0A927HGI5"/>
<protein>
    <submittedName>
        <fullName evidence="1">Uncharacterized protein</fullName>
    </submittedName>
</protein>